<evidence type="ECO:0000256" key="3">
    <source>
        <dbReference type="ARBA" id="ARBA00022707"/>
    </source>
</evidence>
<keyword evidence="3" id="KW-0519">Myristate</keyword>
<feature type="compositionally biased region" description="Basic and acidic residues" evidence="5">
    <location>
        <begin position="972"/>
        <end position="985"/>
    </location>
</feature>
<evidence type="ECO:0000313" key="7">
    <source>
        <dbReference type="Proteomes" id="UP001301350"/>
    </source>
</evidence>
<sequence length="998" mass="109715">MGNVVTDDAIVVEEAQIVRMADIDDATPAVRKTDRLYPPRIDPLSALTVSERLQRLEERLEWVVEVEPPGADAAMALADLLPSAVEGDRVLALRPSDPRWLGVFRAVSALKTYARAFLERRRMPGADDDAPAQFQLLRALYRLGVNSATAVAAAAANPPCALVSVAALRLLHEALVCVPSTDDAADEKTPWSALRPAIAGALMLLRWVLLRPALPNGADQEWQAEAQALTVRLACQYLQRLRVAPDAVSATVMEELLLILLLTLHASYAHRAPIRLWVLTERPAALVSALLHALSHTTRLAATPEVHSPDSSDVISRAEVYMYTEHKALDLLITRRPLGAQAANRHDVASSSHRWAEAMKGDAAAAAAASRPRSWSSLLIYLLPFGRSSASRSTEEGSEKDAWQRWTREYTRLSDAEREFLRLLAEPLSDVPESPRETTLADAGATAAVDVKEAATSRTLPCLTMIVLLALLVTPAPVAEVDAATDARKHAPRAHYPFLAALTALTDASRTRRAAPSGDALRSNPLAGGYGEPAGARCALNALFEALACWLQEREGAHLLYHLLQERGCSWRVYVAARSDPESIVLPLLHRLYDTARVGGAYLPISCLAMLVEDDGWCDAVAHKRLERSVEWFRERRLEAERTTLADLMLCVLVRLVRRCRGDAYLRTMALAVLSGLALPMGRASRPIPVDPYVPGRLVALFDLLWRRRAPAGNVVDSTDDGARRRYLGTVLEVLFHMLVAAEFDEHKCGPLLFELFNRREALQRALLETGRADSPLDAALQLLMQRYARLQGARQRYNTLSVFLPADTAQESLVTQVAASADAAEPSVDQVEHMIRQTARHMRRALACPTGAPRLPLSCGRKRPAHLARAHRVDNGRITRRIAVVVEDIRASPCRPITHRCRHAPLPIFSLYSSVPDVSDHVVRPYHDPHPHTHSHPLSIHPFPTSPTTSSDHTMTHTRPCTPVAPSQHRPTSDRRATRSDCGGRRSVGVCGAARTR</sequence>
<gene>
    <name evidence="6" type="ORF">CDCA_CDCA04G1222</name>
</gene>
<dbReference type="Pfam" id="PF09742">
    <property type="entry name" value="Dymeclin"/>
    <property type="match status" value="1"/>
</dbReference>
<evidence type="ECO:0000256" key="2">
    <source>
        <dbReference type="ARBA" id="ARBA00015736"/>
    </source>
</evidence>
<reference evidence="6 7" key="1">
    <citation type="submission" date="2022-07" db="EMBL/GenBank/DDBJ databases">
        <title>Genome-wide signatures of adaptation to extreme environments.</title>
        <authorList>
            <person name="Cho C.H."/>
            <person name="Yoon H.S."/>
        </authorList>
    </citation>
    <scope>NUCLEOTIDE SEQUENCE [LARGE SCALE GENOMIC DNA]</scope>
    <source>
        <strain evidence="6 7">DBV 063 E5</strain>
    </source>
</reference>
<evidence type="ECO:0000313" key="6">
    <source>
        <dbReference type="EMBL" id="KAK4535197.1"/>
    </source>
</evidence>
<dbReference type="PANTHER" id="PTHR12895:SF9">
    <property type="entry name" value="DYMECLIN"/>
    <property type="match status" value="1"/>
</dbReference>
<protein>
    <recommendedName>
        <fullName evidence="2">Dymeclin</fullName>
    </recommendedName>
</protein>
<dbReference type="Proteomes" id="UP001301350">
    <property type="component" value="Unassembled WGS sequence"/>
</dbReference>
<proteinExistence type="inferred from homology"/>
<feature type="region of interest" description="Disordered" evidence="5">
    <location>
        <begin position="928"/>
        <end position="998"/>
    </location>
</feature>
<dbReference type="GO" id="GO:0005794">
    <property type="term" value="C:Golgi apparatus"/>
    <property type="evidence" value="ECO:0007669"/>
    <property type="project" value="TreeGrafter"/>
</dbReference>
<dbReference type="AlphaFoldDB" id="A0AAV9IS79"/>
<dbReference type="PANTHER" id="PTHR12895">
    <property type="entry name" value="DYMECLIN"/>
    <property type="match status" value="1"/>
</dbReference>
<evidence type="ECO:0000256" key="5">
    <source>
        <dbReference type="SAM" id="MobiDB-lite"/>
    </source>
</evidence>
<name>A0AAV9IS79_CYACA</name>
<evidence type="ECO:0000256" key="4">
    <source>
        <dbReference type="ARBA" id="ARBA00023288"/>
    </source>
</evidence>
<dbReference type="GO" id="GO:0007030">
    <property type="term" value="P:Golgi organization"/>
    <property type="evidence" value="ECO:0007669"/>
    <property type="project" value="TreeGrafter"/>
</dbReference>
<dbReference type="EMBL" id="JANCYW010000004">
    <property type="protein sequence ID" value="KAK4535197.1"/>
    <property type="molecule type" value="Genomic_DNA"/>
</dbReference>
<comment type="similarity">
    <text evidence="1">Belongs to the dymeclin family.</text>
</comment>
<feature type="compositionally biased region" description="Polar residues" evidence="5">
    <location>
        <begin position="947"/>
        <end position="960"/>
    </location>
</feature>
<accession>A0AAV9IS79</accession>
<organism evidence="6 7">
    <name type="scientific">Cyanidium caldarium</name>
    <name type="common">Red alga</name>
    <dbReference type="NCBI Taxonomy" id="2771"/>
    <lineage>
        <taxon>Eukaryota</taxon>
        <taxon>Rhodophyta</taxon>
        <taxon>Bangiophyceae</taxon>
        <taxon>Cyanidiales</taxon>
        <taxon>Cyanidiaceae</taxon>
        <taxon>Cyanidium</taxon>
    </lineage>
</organism>
<evidence type="ECO:0000256" key="1">
    <source>
        <dbReference type="ARBA" id="ARBA00010603"/>
    </source>
</evidence>
<keyword evidence="4" id="KW-0449">Lipoprotein</keyword>
<keyword evidence="7" id="KW-1185">Reference proteome</keyword>
<dbReference type="InterPro" id="IPR019142">
    <property type="entry name" value="Dymeclin"/>
</dbReference>
<comment type="caution">
    <text evidence="6">The sequence shown here is derived from an EMBL/GenBank/DDBJ whole genome shotgun (WGS) entry which is preliminary data.</text>
</comment>